<sequence>MLDGDVVLITGGGSGLGLGIARHFISEGAQVAILEIDEQKLVTLQAEFGDNVLLVRGDVTNTDDLLACRAATVERWGRLNALIGSQGIFDGNIPLREIAIDRVSSLFDELFHVNVLGYILACRVFLDLLEESAGSIVLTSSVAAYAADGGGLMYTATKGAVVSAVRQLAMEFAPRVRVNGVAPGAFTDSELRGPQSLGLENHKQSDIPKEAFAATFQNLTLMDSVPTPMEYAPIYAYLASRHNTVTTGQTMLLEQGALNRPTLSSPQGGGGIGV</sequence>
<dbReference type="PANTHER" id="PTHR43008:SF4">
    <property type="entry name" value="CHAIN DEHYDROGENASE, PUTATIVE (AFU_ORTHOLOGUE AFUA_4G08710)-RELATED"/>
    <property type="match status" value="1"/>
</dbReference>
<keyword evidence="2" id="KW-0560">Oxidoreductase</keyword>
<dbReference type="InterPro" id="IPR002347">
    <property type="entry name" value="SDR_fam"/>
</dbReference>
<dbReference type="PANTHER" id="PTHR43008">
    <property type="entry name" value="BENZIL REDUCTASE"/>
    <property type="match status" value="1"/>
</dbReference>
<accession>A0ABT2M6V5</accession>
<reference evidence="5" key="1">
    <citation type="submission" date="2023-07" db="EMBL/GenBank/DDBJ databases">
        <authorList>
            <person name="Deng Y."/>
            <person name="Zhang Y.-Q."/>
        </authorList>
    </citation>
    <scope>NUCLEOTIDE SEQUENCE [LARGE SCALE GENOMIC DNA]</scope>
    <source>
        <strain evidence="5">CPCC 205710</strain>
    </source>
</reference>
<dbReference type="PRINTS" id="PR00081">
    <property type="entry name" value="GDHRDH"/>
</dbReference>
<dbReference type="PRINTS" id="PR00080">
    <property type="entry name" value="SDRFAMILY"/>
</dbReference>
<dbReference type="InterPro" id="IPR036291">
    <property type="entry name" value="NAD(P)-bd_dom_sf"/>
</dbReference>
<dbReference type="SUPFAM" id="SSF51735">
    <property type="entry name" value="NAD(P)-binding Rossmann-fold domains"/>
    <property type="match status" value="1"/>
</dbReference>
<proteinExistence type="inferred from homology"/>
<name>A0ABT2M6V5_9MYCO</name>
<evidence type="ECO:0000256" key="1">
    <source>
        <dbReference type="ARBA" id="ARBA00006484"/>
    </source>
</evidence>
<evidence type="ECO:0000256" key="3">
    <source>
        <dbReference type="RuleBase" id="RU000363"/>
    </source>
</evidence>
<gene>
    <name evidence="4" type="ORF">N4S67_06120</name>
</gene>
<dbReference type="RefSeq" id="WP_260993023.1">
    <property type="nucleotide sequence ID" value="NZ_JAODWD010000002.1"/>
</dbReference>
<protein>
    <submittedName>
        <fullName evidence="4">SDR family oxidoreductase</fullName>
    </submittedName>
</protein>
<dbReference type="Gene3D" id="3.40.50.720">
    <property type="entry name" value="NAD(P)-binding Rossmann-like Domain"/>
    <property type="match status" value="1"/>
</dbReference>
<organism evidence="4 5">
    <name type="scientific">Mycobacterium deserti</name>
    <dbReference type="NCBI Taxonomy" id="2978347"/>
    <lineage>
        <taxon>Bacteria</taxon>
        <taxon>Bacillati</taxon>
        <taxon>Actinomycetota</taxon>
        <taxon>Actinomycetes</taxon>
        <taxon>Mycobacteriales</taxon>
        <taxon>Mycobacteriaceae</taxon>
        <taxon>Mycobacterium</taxon>
    </lineage>
</organism>
<dbReference type="Pfam" id="PF00106">
    <property type="entry name" value="adh_short"/>
    <property type="match status" value="1"/>
</dbReference>
<dbReference type="Proteomes" id="UP001206639">
    <property type="component" value="Unassembled WGS sequence"/>
</dbReference>
<evidence type="ECO:0000313" key="4">
    <source>
        <dbReference type="EMBL" id="MCT7657994.1"/>
    </source>
</evidence>
<evidence type="ECO:0000313" key="5">
    <source>
        <dbReference type="Proteomes" id="UP001206639"/>
    </source>
</evidence>
<comment type="caution">
    <text evidence="4">The sequence shown here is derived from an EMBL/GenBank/DDBJ whole genome shotgun (WGS) entry which is preliminary data.</text>
</comment>
<dbReference type="EMBL" id="JAODWD010000002">
    <property type="protein sequence ID" value="MCT7657994.1"/>
    <property type="molecule type" value="Genomic_DNA"/>
</dbReference>
<keyword evidence="5" id="KW-1185">Reference proteome</keyword>
<comment type="similarity">
    <text evidence="1 3">Belongs to the short-chain dehydrogenases/reductases (SDR) family.</text>
</comment>
<evidence type="ECO:0000256" key="2">
    <source>
        <dbReference type="ARBA" id="ARBA00023002"/>
    </source>
</evidence>